<feature type="domain" description="Cation efflux protein transmembrane" evidence="10">
    <location>
        <begin position="1"/>
        <end position="114"/>
    </location>
</feature>
<evidence type="ECO:0000256" key="2">
    <source>
        <dbReference type="ARBA" id="ARBA00008873"/>
    </source>
</evidence>
<dbReference type="GO" id="GO:0006882">
    <property type="term" value="P:intracellular zinc ion homeostasis"/>
    <property type="evidence" value="ECO:0007669"/>
    <property type="project" value="TreeGrafter"/>
</dbReference>
<dbReference type="InterPro" id="IPR027469">
    <property type="entry name" value="Cation_efflux_TMD_sf"/>
</dbReference>
<dbReference type="AlphaFoldDB" id="A0A5N6L3U3"/>
<feature type="region of interest" description="Disordered" evidence="8">
    <location>
        <begin position="201"/>
        <end position="258"/>
    </location>
</feature>
<dbReference type="GO" id="GO:0005385">
    <property type="term" value="F:zinc ion transmembrane transporter activity"/>
    <property type="evidence" value="ECO:0007669"/>
    <property type="project" value="TreeGrafter"/>
</dbReference>
<feature type="transmembrane region" description="Helical" evidence="9">
    <location>
        <begin position="266"/>
        <end position="288"/>
    </location>
</feature>
<sequence>MLNDVISLCVGLWAVRVATKRASTQEYTYGWARAELLGGLVNGVFLIALCVSIVLDAIQRFFEPQEVSNPKLVLIVGAVGLAFNILGLFVFGHGHDHGDEGHEHEHAHDQVDAAENGHAHKSHDHGPSITFQEGTHAPASPARPHDHNRRSRGNSRSYSTIDDMPIHPSSVRAGILAKARGEESDSETDDTGDEEAVVVTESTSLLGNTKSSARADTSNHSHNHSHSHTRGSDVVDHSKHAHARPRKSTSGGGHGHNHADMNMRGMFLHVLGDALGNVGVMASALIIWQTTWPYRYYADPAISLVITLIILKSAIPLCRDTAKPLLQAVPEHVSVDDITKDIASIPGVRSCHHVHVWALTPQRLVATLDVEVGFGFGPGTDAQKLGGRERWMALAREIKRCLHAYGIHSSTIQPEFCVDHSAEEHHAANSAGSVGGDAAVALRAPGDDAGCGNGTCLLDCKDGCRSGKECCGPAAIGPDGNGQGGQSHEHEHEHGHGHEHEH</sequence>
<keyword evidence="5" id="KW-0862">Zinc</keyword>
<feature type="compositionally biased region" description="Basic and acidic residues" evidence="8">
    <location>
        <begin position="487"/>
        <end position="502"/>
    </location>
</feature>
<evidence type="ECO:0000259" key="11">
    <source>
        <dbReference type="Pfam" id="PF16916"/>
    </source>
</evidence>
<keyword evidence="6 9" id="KW-1133">Transmembrane helix</keyword>
<comment type="similarity">
    <text evidence="2">Belongs to the cation diffusion facilitator (CDF) transporter (TC 2.A.4) family. SLC30A subfamily.</text>
</comment>
<dbReference type="NCBIfam" id="TIGR01297">
    <property type="entry name" value="CDF"/>
    <property type="match status" value="2"/>
</dbReference>
<evidence type="ECO:0000256" key="6">
    <source>
        <dbReference type="ARBA" id="ARBA00022989"/>
    </source>
</evidence>
<evidence type="ECO:0000256" key="1">
    <source>
        <dbReference type="ARBA" id="ARBA00004141"/>
    </source>
</evidence>
<dbReference type="Pfam" id="PF16916">
    <property type="entry name" value="ZT_dimer"/>
    <property type="match status" value="1"/>
</dbReference>
<evidence type="ECO:0000256" key="4">
    <source>
        <dbReference type="ARBA" id="ARBA00022692"/>
    </source>
</evidence>
<organism evidence="12 13">
    <name type="scientific">Carpinus fangiana</name>
    <dbReference type="NCBI Taxonomy" id="176857"/>
    <lineage>
        <taxon>Eukaryota</taxon>
        <taxon>Viridiplantae</taxon>
        <taxon>Streptophyta</taxon>
        <taxon>Embryophyta</taxon>
        <taxon>Tracheophyta</taxon>
        <taxon>Spermatophyta</taxon>
        <taxon>Magnoliopsida</taxon>
        <taxon>eudicotyledons</taxon>
        <taxon>Gunneridae</taxon>
        <taxon>Pentapetalae</taxon>
        <taxon>rosids</taxon>
        <taxon>fabids</taxon>
        <taxon>Fagales</taxon>
        <taxon>Betulaceae</taxon>
        <taxon>Carpinus</taxon>
    </lineage>
</organism>
<comment type="subcellular location">
    <subcellularLocation>
        <location evidence="1">Membrane</location>
        <topology evidence="1">Multi-pass membrane protein</topology>
    </subcellularLocation>
</comment>
<dbReference type="Gene3D" id="1.20.1510.10">
    <property type="entry name" value="Cation efflux protein transmembrane domain"/>
    <property type="match status" value="2"/>
</dbReference>
<dbReference type="InterPro" id="IPR036837">
    <property type="entry name" value="Cation_efflux_CTD_sf"/>
</dbReference>
<dbReference type="PANTHER" id="PTHR45820:SF4">
    <property type="entry name" value="ZINC TRANSPORTER 63C, ISOFORM F"/>
    <property type="match status" value="1"/>
</dbReference>
<protein>
    <recommendedName>
        <fullName evidence="14">Cation efflux protein cytoplasmic domain-containing protein</fullName>
    </recommendedName>
</protein>
<evidence type="ECO:0000259" key="10">
    <source>
        <dbReference type="Pfam" id="PF01545"/>
    </source>
</evidence>
<feature type="transmembrane region" description="Helical" evidence="9">
    <location>
        <begin position="70"/>
        <end position="91"/>
    </location>
</feature>
<dbReference type="FunFam" id="1.20.1510.10:FF:000021">
    <property type="entry name" value="Solute carrier family 30 (Zinc transporter), member 1"/>
    <property type="match status" value="1"/>
</dbReference>
<dbReference type="SUPFAM" id="SSF160240">
    <property type="entry name" value="Cation efflux protein cytoplasmic domain-like"/>
    <property type="match status" value="1"/>
</dbReference>
<dbReference type="Pfam" id="PF01545">
    <property type="entry name" value="Cation_efflux"/>
    <property type="match status" value="2"/>
</dbReference>
<feature type="domain" description="Cation efflux protein cytoplasmic" evidence="11">
    <location>
        <begin position="330"/>
        <end position="372"/>
    </location>
</feature>
<accession>A0A5N6L3U3</accession>
<dbReference type="SUPFAM" id="SSF161111">
    <property type="entry name" value="Cation efflux protein transmembrane domain-like"/>
    <property type="match status" value="1"/>
</dbReference>
<dbReference type="EMBL" id="VIBQ01000089">
    <property type="protein sequence ID" value="KAB8698132.1"/>
    <property type="molecule type" value="Genomic_DNA"/>
</dbReference>
<evidence type="ECO:0008006" key="14">
    <source>
        <dbReference type="Google" id="ProtNLM"/>
    </source>
</evidence>
<feature type="domain" description="Cation efflux protein transmembrane" evidence="10">
    <location>
        <begin position="254"/>
        <end position="326"/>
    </location>
</feature>
<evidence type="ECO:0000256" key="8">
    <source>
        <dbReference type="SAM" id="MobiDB-lite"/>
    </source>
</evidence>
<evidence type="ECO:0000256" key="9">
    <source>
        <dbReference type="SAM" id="Phobius"/>
    </source>
</evidence>
<dbReference type="GO" id="GO:0016020">
    <property type="term" value="C:membrane"/>
    <property type="evidence" value="ECO:0007669"/>
    <property type="project" value="UniProtKB-SubCell"/>
</dbReference>
<gene>
    <name evidence="12" type="ORF">FH972_026382</name>
</gene>
<dbReference type="InterPro" id="IPR058533">
    <property type="entry name" value="Cation_efflux_TM"/>
</dbReference>
<evidence type="ECO:0000256" key="5">
    <source>
        <dbReference type="ARBA" id="ARBA00022833"/>
    </source>
</evidence>
<proteinExistence type="inferred from homology"/>
<feature type="region of interest" description="Disordered" evidence="8">
    <location>
        <begin position="116"/>
        <end position="168"/>
    </location>
</feature>
<evidence type="ECO:0000256" key="3">
    <source>
        <dbReference type="ARBA" id="ARBA00022448"/>
    </source>
</evidence>
<evidence type="ECO:0000256" key="7">
    <source>
        <dbReference type="ARBA" id="ARBA00023136"/>
    </source>
</evidence>
<keyword evidence="3" id="KW-0813">Transport</keyword>
<keyword evidence="13" id="KW-1185">Reference proteome</keyword>
<dbReference type="OrthoDB" id="9944568at2759"/>
<reference evidence="12 13" key="1">
    <citation type="submission" date="2019-06" db="EMBL/GenBank/DDBJ databases">
        <title>A chromosomal-level reference genome of Carpinus fangiana (Coryloideae, Betulaceae).</title>
        <authorList>
            <person name="Yang X."/>
            <person name="Wang Z."/>
            <person name="Zhang L."/>
            <person name="Hao G."/>
            <person name="Liu J."/>
            <person name="Yang Y."/>
        </authorList>
    </citation>
    <scope>NUCLEOTIDE SEQUENCE [LARGE SCALE GENOMIC DNA]</scope>
    <source>
        <strain evidence="12">Cfa_2016G</strain>
        <tissue evidence="12">Leaf</tissue>
    </source>
</reference>
<evidence type="ECO:0000313" key="13">
    <source>
        <dbReference type="Proteomes" id="UP000327013"/>
    </source>
</evidence>
<dbReference type="InterPro" id="IPR002524">
    <property type="entry name" value="Cation_efflux"/>
</dbReference>
<dbReference type="InterPro" id="IPR027470">
    <property type="entry name" value="Cation_efflux_CTD"/>
</dbReference>
<comment type="caution">
    <text evidence="12">The sequence shown here is derived from an EMBL/GenBank/DDBJ whole genome shotgun (WGS) entry which is preliminary data.</text>
</comment>
<keyword evidence="4 9" id="KW-0812">Transmembrane</keyword>
<evidence type="ECO:0000313" key="12">
    <source>
        <dbReference type="EMBL" id="KAB8698132.1"/>
    </source>
</evidence>
<feature type="region of interest" description="Disordered" evidence="8">
    <location>
        <begin position="479"/>
        <end position="502"/>
    </location>
</feature>
<keyword evidence="7 9" id="KW-0472">Membrane</keyword>
<name>A0A5N6L3U3_9ROSI</name>
<feature type="compositionally biased region" description="Polar residues" evidence="8">
    <location>
        <begin position="201"/>
        <end position="216"/>
    </location>
</feature>
<feature type="transmembrane region" description="Helical" evidence="9">
    <location>
        <begin position="36"/>
        <end position="58"/>
    </location>
</feature>
<dbReference type="Proteomes" id="UP000327013">
    <property type="component" value="Unassembled WGS sequence"/>
</dbReference>
<dbReference type="PANTHER" id="PTHR45820">
    <property type="entry name" value="FI23527P1"/>
    <property type="match status" value="1"/>
</dbReference>